<keyword evidence="2" id="KW-0732">Signal</keyword>
<feature type="region of interest" description="Disordered" evidence="1">
    <location>
        <begin position="25"/>
        <end position="53"/>
    </location>
</feature>
<evidence type="ECO:0000256" key="2">
    <source>
        <dbReference type="SAM" id="SignalP"/>
    </source>
</evidence>
<name>A0A9W4H375_9ACTN</name>
<evidence type="ECO:0000313" key="4">
    <source>
        <dbReference type="Proteomes" id="UP001153328"/>
    </source>
</evidence>
<keyword evidence="4" id="KW-1185">Reference proteome</keyword>
<dbReference type="EMBL" id="CAJVAX010000018">
    <property type="protein sequence ID" value="CAG7646769.1"/>
    <property type="molecule type" value="Genomic_DNA"/>
</dbReference>
<feature type="compositionally biased region" description="Low complexity" evidence="1">
    <location>
        <begin position="25"/>
        <end position="43"/>
    </location>
</feature>
<feature type="region of interest" description="Disordered" evidence="1">
    <location>
        <begin position="256"/>
        <end position="283"/>
    </location>
</feature>
<dbReference type="RefSeq" id="WP_205045080.1">
    <property type="nucleotide sequence ID" value="NZ_CAJVAX010000018.1"/>
</dbReference>
<dbReference type="AlphaFoldDB" id="A0A9W4H375"/>
<dbReference type="Proteomes" id="UP001153328">
    <property type="component" value="Unassembled WGS sequence"/>
</dbReference>
<reference evidence="3" key="1">
    <citation type="submission" date="2021-06" db="EMBL/GenBank/DDBJ databases">
        <authorList>
            <person name="Arsene-Ploetze F."/>
        </authorList>
    </citation>
    <scope>NUCLEOTIDE SEQUENCE</scope>
    <source>
        <strain evidence="3">SBRY1</strain>
    </source>
</reference>
<evidence type="ECO:0000256" key="1">
    <source>
        <dbReference type="SAM" id="MobiDB-lite"/>
    </source>
</evidence>
<evidence type="ECO:0008006" key="5">
    <source>
        <dbReference type="Google" id="ProtNLM"/>
    </source>
</evidence>
<comment type="caution">
    <text evidence="3">The sequence shown here is derived from an EMBL/GenBank/DDBJ whole genome shotgun (WGS) entry which is preliminary data.</text>
</comment>
<protein>
    <recommendedName>
        <fullName evidence="5">Peptidase</fullName>
    </recommendedName>
</protein>
<proteinExistence type="predicted"/>
<evidence type="ECO:0000313" key="3">
    <source>
        <dbReference type="EMBL" id="CAG7646769.1"/>
    </source>
</evidence>
<feature type="chain" id="PRO_5040800848" description="Peptidase" evidence="2">
    <location>
        <begin position="28"/>
        <end position="283"/>
    </location>
</feature>
<feature type="compositionally biased region" description="Basic and acidic residues" evidence="1">
    <location>
        <begin position="273"/>
        <end position="283"/>
    </location>
</feature>
<feature type="signal peptide" evidence="2">
    <location>
        <begin position="1"/>
        <end position="27"/>
    </location>
</feature>
<gene>
    <name evidence="3" type="ORF">SBRY_40494</name>
</gene>
<accession>A0A9W4H375</accession>
<organism evidence="3 4">
    <name type="scientific">Actinacidiphila bryophytorum</name>
    <dbReference type="NCBI Taxonomy" id="1436133"/>
    <lineage>
        <taxon>Bacteria</taxon>
        <taxon>Bacillati</taxon>
        <taxon>Actinomycetota</taxon>
        <taxon>Actinomycetes</taxon>
        <taxon>Kitasatosporales</taxon>
        <taxon>Streptomycetaceae</taxon>
        <taxon>Actinacidiphila</taxon>
    </lineage>
</organism>
<sequence length="283" mass="29262">MRTARRLAAAGLLAATAVTVLTGRAAADDTPSATPSATATPTAGEQGPPTEAGTNFLTATAIKQGEEATASASAGDYLYWVVPADTGQNVTVKATVTFGSGSGAPAAHGASTWQLDVYDGLRRRQPCRYGAQTRTAAAGAATVELACTLRPVRAYADTWSDDPLRGAYYLRLTALKVTEADLGQPVRAAIKATSHGTAGRNAVDGSVTPVVSANGPDVAPGDGWAGTWWSPRWLWTGGGGLLAVFAALGAHRLARGPIRAQGRPRPQQPDEPYQPREPSRYPG</sequence>